<dbReference type="SUPFAM" id="SSF56112">
    <property type="entry name" value="Protein kinase-like (PK-like)"/>
    <property type="match status" value="1"/>
</dbReference>
<feature type="compositionally biased region" description="Pro residues" evidence="6">
    <location>
        <begin position="376"/>
        <end position="395"/>
    </location>
</feature>
<sequence>MAMGRAHVSTHQLVAGRYRLLEIIQRETNRICWYAEDIGAGEVSRPCLVTQIGLPDDTYETERRTAGRLLRTSERMALLCPGRIATVIDAIEDAGTLWTVTEWIDGTPLGELLSEQGTFNYVRAARIGLEVLDVLDAAHAEGVTHGELSPGQVFVREDQSVVVTGYGLVGATLAPRLTAPAFASPEQARDQHIGPVADLWALGAILYTMVEGRPPFRDRGRPENTLKAVDRLPLRTPVRAGPLTQVVQGLLRKDARERLTRPVVREALTRALSEDPEAAMGAVPAPRLRGAYAAMRPGGPAWSRRTMVAGTTLAVVTVAVAVLAATQGLPGGDSGSDAAESPARPPASAATPGEGTGGGSPEPSEPPGKSGSASPTPSPSSPEPKPTPTPTPTPSAPGTGLPPGFRTYRAPEGFSVALPAGWEPLDTDRQGDLRYRVTFGADGDDRTLAVTYSKRVGPDPVAVWRDEVEPNLEQSGDYRRIGEIRATTYQGREAADMEWTADVDGTRVHTFGRGFLLGEGRSFSLRWTTPDDDWEDKANQEALRTLLKTFRPGSD</sequence>
<dbReference type="EC" id="2.7.11.1" evidence="1"/>
<dbReference type="Proteomes" id="UP001499986">
    <property type="component" value="Unassembled WGS sequence"/>
</dbReference>
<keyword evidence="3" id="KW-0547">Nucleotide-binding</keyword>
<keyword evidence="9" id="KW-1185">Reference proteome</keyword>
<dbReference type="InterPro" id="IPR011009">
    <property type="entry name" value="Kinase-like_dom_sf"/>
</dbReference>
<dbReference type="CDD" id="cd14014">
    <property type="entry name" value="STKc_PknB_like"/>
    <property type="match status" value="1"/>
</dbReference>
<evidence type="ECO:0000259" key="7">
    <source>
        <dbReference type="PROSITE" id="PS50011"/>
    </source>
</evidence>
<evidence type="ECO:0000256" key="5">
    <source>
        <dbReference type="ARBA" id="ARBA00022840"/>
    </source>
</evidence>
<reference evidence="8 9" key="1">
    <citation type="journal article" date="2019" name="Int. J. Syst. Evol. Microbiol.">
        <title>The Global Catalogue of Microorganisms (GCM) 10K type strain sequencing project: providing services to taxonomists for standard genome sequencing and annotation.</title>
        <authorList>
            <consortium name="The Broad Institute Genomics Platform"/>
            <consortium name="The Broad Institute Genome Sequencing Center for Infectious Disease"/>
            <person name="Wu L."/>
            <person name="Ma J."/>
        </authorList>
    </citation>
    <scope>NUCLEOTIDE SEQUENCE [LARGE SCALE GENOMIC DNA]</scope>
    <source>
        <strain evidence="8 9">JCM 4358</strain>
    </source>
</reference>
<proteinExistence type="predicted"/>
<comment type="caution">
    <text evidence="8">The sequence shown here is derived from an EMBL/GenBank/DDBJ whole genome shotgun (WGS) entry which is preliminary data.</text>
</comment>
<evidence type="ECO:0000256" key="6">
    <source>
        <dbReference type="SAM" id="MobiDB-lite"/>
    </source>
</evidence>
<feature type="region of interest" description="Disordered" evidence="6">
    <location>
        <begin position="330"/>
        <end position="409"/>
    </location>
</feature>
<dbReference type="InterPro" id="IPR000719">
    <property type="entry name" value="Prot_kinase_dom"/>
</dbReference>
<accession>A0ABN3J2W0</accession>
<keyword evidence="2" id="KW-0808">Transferase</keyword>
<keyword evidence="4" id="KW-0418">Kinase</keyword>
<evidence type="ECO:0000256" key="3">
    <source>
        <dbReference type="ARBA" id="ARBA00022741"/>
    </source>
</evidence>
<dbReference type="PANTHER" id="PTHR43671:SF13">
    <property type="entry name" value="SERINE_THREONINE-PROTEIN KINASE NEK2"/>
    <property type="match status" value="1"/>
</dbReference>
<dbReference type="SMART" id="SM00220">
    <property type="entry name" value="S_TKc"/>
    <property type="match status" value="1"/>
</dbReference>
<organism evidence="8 9">
    <name type="scientific">Streptomyces coeruleofuscus</name>
    <dbReference type="NCBI Taxonomy" id="66879"/>
    <lineage>
        <taxon>Bacteria</taxon>
        <taxon>Bacillati</taxon>
        <taxon>Actinomycetota</taxon>
        <taxon>Actinomycetes</taxon>
        <taxon>Kitasatosporales</taxon>
        <taxon>Streptomycetaceae</taxon>
        <taxon>Streptomyces</taxon>
    </lineage>
</organism>
<protein>
    <recommendedName>
        <fullName evidence="1">non-specific serine/threonine protein kinase</fullName>
        <ecNumber evidence="1">2.7.11.1</ecNumber>
    </recommendedName>
</protein>
<evidence type="ECO:0000313" key="8">
    <source>
        <dbReference type="EMBL" id="GAA2420874.1"/>
    </source>
</evidence>
<dbReference type="EMBL" id="BAAASE010000012">
    <property type="protein sequence ID" value="GAA2420874.1"/>
    <property type="molecule type" value="Genomic_DNA"/>
</dbReference>
<dbReference type="Gene3D" id="1.10.510.10">
    <property type="entry name" value="Transferase(Phosphotransferase) domain 1"/>
    <property type="match status" value="1"/>
</dbReference>
<dbReference type="PANTHER" id="PTHR43671">
    <property type="entry name" value="SERINE/THREONINE-PROTEIN KINASE NEK"/>
    <property type="match status" value="1"/>
</dbReference>
<evidence type="ECO:0000313" key="9">
    <source>
        <dbReference type="Proteomes" id="UP001499986"/>
    </source>
</evidence>
<name>A0ABN3J2W0_9ACTN</name>
<dbReference type="PROSITE" id="PS50011">
    <property type="entry name" value="PROTEIN_KINASE_DOM"/>
    <property type="match status" value="1"/>
</dbReference>
<feature type="compositionally biased region" description="Low complexity" evidence="6">
    <location>
        <begin position="336"/>
        <end position="353"/>
    </location>
</feature>
<gene>
    <name evidence="8" type="ORF">GCM10010255_71610</name>
</gene>
<dbReference type="InterPro" id="IPR050660">
    <property type="entry name" value="NEK_Ser/Thr_kinase"/>
</dbReference>
<keyword evidence="5" id="KW-0067">ATP-binding</keyword>
<evidence type="ECO:0000256" key="4">
    <source>
        <dbReference type="ARBA" id="ARBA00022777"/>
    </source>
</evidence>
<feature type="domain" description="Protein kinase" evidence="7">
    <location>
        <begin position="1"/>
        <end position="272"/>
    </location>
</feature>
<dbReference type="Gene3D" id="3.40.1000.10">
    <property type="entry name" value="Mog1/PsbP, alpha/beta/alpha sandwich"/>
    <property type="match status" value="1"/>
</dbReference>
<dbReference type="Pfam" id="PF00069">
    <property type="entry name" value="Pkinase"/>
    <property type="match status" value="1"/>
</dbReference>
<evidence type="ECO:0000256" key="1">
    <source>
        <dbReference type="ARBA" id="ARBA00012513"/>
    </source>
</evidence>
<evidence type="ECO:0000256" key="2">
    <source>
        <dbReference type="ARBA" id="ARBA00022679"/>
    </source>
</evidence>